<proteinExistence type="predicted"/>
<keyword evidence="4" id="KW-1185">Reference proteome</keyword>
<evidence type="ECO:0000256" key="2">
    <source>
        <dbReference type="SAM" id="Phobius"/>
    </source>
</evidence>
<name>A0AAD3CEI9_9STRA</name>
<feature type="transmembrane region" description="Helical" evidence="2">
    <location>
        <begin position="275"/>
        <end position="297"/>
    </location>
</feature>
<reference evidence="3 4" key="1">
    <citation type="journal article" date="2021" name="Sci. Rep.">
        <title>The genome of the diatom Chaetoceros tenuissimus carries an ancient integrated fragment of an extant virus.</title>
        <authorList>
            <person name="Hongo Y."/>
            <person name="Kimura K."/>
            <person name="Takaki Y."/>
            <person name="Yoshida Y."/>
            <person name="Baba S."/>
            <person name="Kobayashi G."/>
            <person name="Nagasaki K."/>
            <person name="Hano T."/>
            <person name="Tomaru Y."/>
        </authorList>
    </citation>
    <scope>NUCLEOTIDE SEQUENCE [LARGE SCALE GENOMIC DNA]</scope>
    <source>
        <strain evidence="3 4">NIES-3715</strain>
    </source>
</reference>
<keyword evidence="2" id="KW-0472">Membrane</keyword>
<keyword evidence="2" id="KW-1133">Transmembrane helix</keyword>
<gene>
    <name evidence="3" type="ORF">CTEN210_00867</name>
</gene>
<feature type="region of interest" description="Disordered" evidence="1">
    <location>
        <begin position="306"/>
        <end position="329"/>
    </location>
</feature>
<evidence type="ECO:0000313" key="4">
    <source>
        <dbReference type="Proteomes" id="UP001054902"/>
    </source>
</evidence>
<sequence length="390" mass="43596">MICLWIRHKHDQQSGPPLKNAFVQIRAKVWYDSETKIIATAHTDESGCVSESFEVTSAASAITLIVDTPDGGSIYSGEYYVTSTKQDFQDLSVDIDNLPEKYFPRLYSCSTCRDASDAHLCTLGWDYEKCCGYDFDTDQCREVQSRPFSFGNVCEECEAVDINENEQKGPGFKENNSPVDCSIATHYYPDASMHTPKNERGSLSPLTNHACTYPDQNTTMYENVYRFGTSCCAYDYSTEQCGLWENDYSHGYQYYINKAKGMFLYPCSFGPSRNIGAIAGGIIGGLICAFAVAYIAFKRRKTRLDSSEEVQSNHEVKESKKPKETKKDNLACNHGGNKAFNYENITPVPLPSAPPKEEYDIAIASPVILRGNNNGDNQVVYEAHIISDDI</sequence>
<dbReference type="AlphaFoldDB" id="A0AAD3CEI9"/>
<organism evidence="3 4">
    <name type="scientific">Chaetoceros tenuissimus</name>
    <dbReference type="NCBI Taxonomy" id="426638"/>
    <lineage>
        <taxon>Eukaryota</taxon>
        <taxon>Sar</taxon>
        <taxon>Stramenopiles</taxon>
        <taxon>Ochrophyta</taxon>
        <taxon>Bacillariophyta</taxon>
        <taxon>Coscinodiscophyceae</taxon>
        <taxon>Chaetocerotophycidae</taxon>
        <taxon>Chaetocerotales</taxon>
        <taxon>Chaetocerotaceae</taxon>
        <taxon>Chaetoceros</taxon>
    </lineage>
</organism>
<comment type="caution">
    <text evidence="3">The sequence shown here is derived from an EMBL/GenBank/DDBJ whole genome shotgun (WGS) entry which is preliminary data.</text>
</comment>
<dbReference type="Proteomes" id="UP001054902">
    <property type="component" value="Unassembled WGS sequence"/>
</dbReference>
<keyword evidence="2" id="KW-0812">Transmembrane</keyword>
<dbReference type="EMBL" id="BLLK01000019">
    <property type="protein sequence ID" value="GFH44393.1"/>
    <property type="molecule type" value="Genomic_DNA"/>
</dbReference>
<evidence type="ECO:0000313" key="3">
    <source>
        <dbReference type="EMBL" id="GFH44393.1"/>
    </source>
</evidence>
<evidence type="ECO:0000256" key="1">
    <source>
        <dbReference type="SAM" id="MobiDB-lite"/>
    </source>
</evidence>
<accession>A0AAD3CEI9</accession>
<protein>
    <submittedName>
        <fullName evidence="3">Uncharacterized protein</fullName>
    </submittedName>
</protein>